<evidence type="ECO:0000313" key="1">
    <source>
        <dbReference type="EMBL" id="SIQ99303.1"/>
    </source>
</evidence>
<keyword evidence="2" id="KW-1185">Reference proteome</keyword>
<sequence>MIEDQNEKVYRLFDLRVELIKLADKPGIMSAYELVAKELGCSTSEVRRWFTSEDNSSFRAPPREKAIWDYLECVSGYRLDRNLYHPKPDFWD</sequence>
<dbReference type="STRING" id="49186.SAMN05421647_11348"/>
<organism evidence="1 2">
    <name type="scientific">Marinobacterium stanieri</name>
    <dbReference type="NCBI Taxonomy" id="49186"/>
    <lineage>
        <taxon>Bacteria</taxon>
        <taxon>Pseudomonadati</taxon>
        <taxon>Pseudomonadota</taxon>
        <taxon>Gammaproteobacteria</taxon>
        <taxon>Oceanospirillales</taxon>
        <taxon>Oceanospirillaceae</taxon>
        <taxon>Marinobacterium</taxon>
    </lineage>
</organism>
<evidence type="ECO:0000313" key="2">
    <source>
        <dbReference type="Proteomes" id="UP000186895"/>
    </source>
</evidence>
<dbReference type="EMBL" id="FTMN01000013">
    <property type="protein sequence ID" value="SIQ99303.1"/>
    <property type="molecule type" value="Genomic_DNA"/>
</dbReference>
<reference evidence="2" key="1">
    <citation type="submission" date="2017-01" db="EMBL/GenBank/DDBJ databases">
        <authorList>
            <person name="Varghese N."/>
            <person name="Submissions S."/>
        </authorList>
    </citation>
    <scope>NUCLEOTIDE SEQUENCE [LARGE SCALE GENOMIC DNA]</scope>
    <source>
        <strain evidence="2">DSM 7027</strain>
    </source>
</reference>
<protein>
    <submittedName>
        <fullName evidence="1">Uncharacterized protein</fullName>
    </submittedName>
</protein>
<proteinExistence type="predicted"/>
<accession>A0A1N6XAF5</accession>
<dbReference type="Proteomes" id="UP000186895">
    <property type="component" value="Unassembled WGS sequence"/>
</dbReference>
<name>A0A1N6XAF5_9GAMM</name>
<dbReference type="AlphaFoldDB" id="A0A1N6XAF5"/>
<gene>
    <name evidence="1" type="ORF">SAMN05421647_11348</name>
</gene>